<name>A0AAU9D6Y6_9FUSO</name>
<gene>
    <name evidence="7" type="ORF">HLVA_08820</name>
</gene>
<dbReference type="Pfam" id="PF04357">
    <property type="entry name" value="TamB"/>
    <property type="match status" value="1"/>
</dbReference>
<keyword evidence="3 5" id="KW-1133">Transmembrane helix</keyword>
<evidence type="ECO:0000259" key="6">
    <source>
        <dbReference type="Pfam" id="PF04357"/>
    </source>
</evidence>
<comment type="subcellular location">
    <subcellularLocation>
        <location evidence="1">Membrane</location>
        <topology evidence="1">Single-pass membrane protein</topology>
    </subcellularLocation>
</comment>
<feature type="domain" description="Translocation and assembly module TamB C-terminal" evidence="6">
    <location>
        <begin position="1055"/>
        <end position="1402"/>
    </location>
</feature>
<evidence type="ECO:0000256" key="1">
    <source>
        <dbReference type="ARBA" id="ARBA00004167"/>
    </source>
</evidence>
<evidence type="ECO:0000256" key="4">
    <source>
        <dbReference type="ARBA" id="ARBA00023136"/>
    </source>
</evidence>
<reference evidence="7 8" key="1">
    <citation type="submission" date="2022-11" db="EMBL/GenBank/DDBJ databases">
        <title>Haliovirga abyssi gen. nov., sp. nov., a mesophilic fermentative bacterium isolated from the Iheya North hydrothermal field and the proposal of Haliovirgaceae fam. nov.</title>
        <authorList>
            <person name="Miyazaki U."/>
            <person name="Tame A."/>
            <person name="Miyazaki J."/>
            <person name="Takai K."/>
            <person name="Sawayama S."/>
            <person name="Kitajima M."/>
            <person name="Okamoto A."/>
            <person name="Nakagawa S."/>
        </authorList>
    </citation>
    <scope>NUCLEOTIDE SEQUENCE [LARGE SCALE GENOMIC DNA]</scope>
    <source>
        <strain evidence="7 8">IC12</strain>
    </source>
</reference>
<feature type="transmembrane region" description="Helical" evidence="5">
    <location>
        <begin position="12"/>
        <end position="31"/>
    </location>
</feature>
<dbReference type="KEGG" id="haby:HLVA_08820"/>
<accession>A0AAU9D6Y6</accession>
<keyword evidence="4 5" id="KW-0472">Membrane</keyword>
<evidence type="ECO:0000313" key="7">
    <source>
        <dbReference type="EMBL" id="BDU50313.1"/>
    </source>
</evidence>
<protein>
    <recommendedName>
        <fullName evidence="6">Translocation and assembly module TamB C-terminal domain-containing protein</fullName>
    </recommendedName>
</protein>
<dbReference type="EMBL" id="AP027059">
    <property type="protein sequence ID" value="BDU50313.1"/>
    <property type="molecule type" value="Genomic_DNA"/>
</dbReference>
<organism evidence="7 8">
    <name type="scientific">Haliovirga abyssi</name>
    <dbReference type="NCBI Taxonomy" id="2996794"/>
    <lineage>
        <taxon>Bacteria</taxon>
        <taxon>Fusobacteriati</taxon>
        <taxon>Fusobacteriota</taxon>
        <taxon>Fusobacteriia</taxon>
        <taxon>Fusobacteriales</taxon>
        <taxon>Haliovirgaceae</taxon>
        <taxon>Haliovirga</taxon>
    </lineage>
</organism>
<keyword evidence="8" id="KW-1185">Reference proteome</keyword>
<dbReference type="InterPro" id="IPR007452">
    <property type="entry name" value="TamB_C"/>
</dbReference>
<dbReference type="RefSeq" id="WP_307905245.1">
    <property type="nucleotide sequence ID" value="NZ_AP027059.1"/>
</dbReference>
<proteinExistence type="predicted"/>
<sequence>MRDLIKKHKYAMLMPAFIIVIYIFTNLYITFKYQIQNTVKTLTKTYANLNINFVDMKIKNINEVELKDFIFKSKKGKVLLKAPRVKINFNIFPFKLSTIKVIDGKINFEMYKNSKINFLTEFENKESDSKENKEIPLNKIIFENSNINFQDFSKKNIISRDLKNSNGIISFYNGKIKIIAEGSTKYKEKLNLNLTFDKKLKLLINIKNLLINENDMQYIGELSGINRYKGRGNITLTIEDKNINVKGDFHNASLHYNEIEDKIYNINGKFDYKNKRLNLYTFGYVSGKKYDLNLLYLNSKLNIKISTKNITYNDVEKFKPIKNLNLKIKGKIEKANVDFNYINDKPYATIIAKSKKIFVFENELKNVNLKMVYDEKRLNIKNVEFSYSKDNLFSGELVGNAILTGKKIDGNIEIKKIKNIYIESLTNLKGTFIGQLDKNIIEINLKNKEFGNIFIRNDFLKNSIEIKSKIIKKQKLKIENQELLTKGNLDINYNFKNLEFEKGSFNLEGEYKNISCFVNGTILSNIMRIKKLYIKNEIAFGTLDGLFNLKTFFYKLNIKKSRINVKGSNIDLYTDGILTGKKEKFYYSGTISSEKGNYIGNYSGLKGKINLSYNGIFKGNFLGELKKIEYNNFNFQDLSINISLNDKILSFKNISNRFVTVLGDYNIDSKNMDLKYELTNYKLNDLKWLDAEGLNLYIKKINGKISGDFTNPKIYFDLKELNLKYKKNDILFSGNGEISDNILKLNKAKIDDNLITGKIDLINKNIDIHTNIFEENLNKYYDFKIPDYLKYRILGDINIWGNIKNLKSVGELNIDSINYKDIKLPSLYCKFSYNKGNVFNFLNSGIFDISNIEIRNYKNRKTALKGKGIANFKDKEFSLKIPDQNININNFGIDNINGQLNVKYNFIYKNKNIEYELIANSDMLNIFDAKIINLENHIEGNNSELTLKILRLYYNSNKFEAYGNLDMKNLKYNFRINAQKLRLKTFAFLLKDKLKLIDGEVDANIYLNDDSTYGTIKLNRGSLITKDEKIVLKNISGIGVINKNKFSISKFYSDINGGDLSGSGNLELDVPDISNIMKYKPKINNWDFNIKAENVKYYLNKNINVLFDTNLKIKNKNILGSLKIKSGEFSGIESGLKKDNKNYSDIFKGLEVGLDVSISKEFKIHLANISILEDLEASISGNGNLTIENKKINFLGTISTEEGVITVNNNDFKIENGFIVFDDPYLFFPELNPSISLLASTNIAGETIDAQLLGDLKSIKLNLSSSSNLNYSDIISLLTFHKKIGELSPGGVVRDVLARQLNSEIVFNPLSKRIAKILGISKFKLYSNILEINDKEGELNLTNDIRLGATLDLGNSLYKNILFWNVKGKLSDEISGKIDYYDVWLNYKINDQNNVSAGIKEEYSDDIGKSELHIGWNFKYKIYKWLDMINIFNIPKK</sequence>
<evidence type="ECO:0000313" key="8">
    <source>
        <dbReference type="Proteomes" id="UP001321582"/>
    </source>
</evidence>
<evidence type="ECO:0000256" key="3">
    <source>
        <dbReference type="ARBA" id="ARBA00022989"/>
    </source>
</evidence>
<evidence type="ECO:0000256" key="5">
    <source>
        <dbReference type="SAM" id="Phobius"/>
    </source>
</evidence>
<evidence type="ECO:0000256" key="2">
    <source>
        <dbReference type="ARBA" id="ARBA00022692"/>
    </source>
</evidence>
<dbReference type="Proteomes" id="UP001321582">
    <property type="component" value="Chromosome"/>
</dbReference>
<keyword evidence="2 5" id="KW-0812">Transmembrane</keyword>